<evidence type="ECO:0000313" key="2">
    <source>
        <dbReference type="EMBL" id="RIH65971.1"/>
    </source>
</evidence>
<dbReference type="PANTHER" id="PTHR42924:SF3">
    <property type="entry name" value="POLYMERASE_HISTIDINOL PHOSPHATASE N-TERMINAL DOMAIN-CONTAINING PROTEIN"/>
    <property type="match status" value="1"/>
</dbReference>
<dbReference type="SMART" id="SM00481">
    <property type="entry name" value="POLIIIAc"/>
    <property type="match status" value="1"/>
</dbReference>
<dbReference type="InterPro" id="IPR016195">
    <property type="entry name" value="Pol/histidinol_Pase-like"/>
</dbReference>
<comment type="caution">
    <text evidence="2">The sequence shown here is derived from an EMBL/GenBank/DDBJ whole genome shotgun (WGS) entry which is preliminary data.</text>
</comment>
<dbReference type="InterPro" id="IPR004013">
    <property type="entry name" value="PHP_dom"/>
</dbReference>
<dbReference type="AlphaFoldDB" id="A0A399D5F8"/>
<organism evidence="2 3">
    <name type="scientific">Mariniphaga sediminis</name>
    <dbReference type="NCBI Taxonomy" id="1628158"/>
    <lineage>
        <taxon>Bacteria</taxon>
        <taxon>Pseudomonadati</taxon>
        <taxon>Bacteroidota</taxon>
        <taxon>Bacteroidia</taxon>
        <taxon>Marinilabiliales</taxon>
        <taxon>Prolixibacteraceae</taxon>
        <taxon>Mariniphaga</taxon>
    </lineage>
</organism>
<dbReference type="RefSeq" id="WP_119349206.1">
    <property type="nucleotide sequence ID" value="NZ_QWET01000004.1"/>
</dbReference>
<evidence type="ECO:0000313" key="3">
    <source>
        <dbReference type="Proteomes" id="UP000266441"/>
    </source>
</evidence>
<reference evidence="2 3" key="1">
    <citation type="journal article" date="2015" name="Int. J. Syst. Evol. Microbiol.">
        <title>Mariniphaga sediminis sp. nov., isolated from coastal sediment.</title>
        <authorList>
            <person name="Wang F.Q."/>
            <person name="Shen Q.Y."/>
            <person name="Chen G.J."/>
            <person name="Du Z.J."/>
        </authorList>
    </citation>
    <scope>NUCLEOTIDE SEQUENCE [LARGE SCALE GENOMIC DNA]</scope>
    <source>
        <strain evidence="2 3">SY21</strain>
    </source>
</reference>
<dbReference type="GO" id="GO:0035312">
    <property type="term" value="F:5'-3' DNA exonuclease activity"/>
    <property type="evidence" value="ECO:0007669"/>
    <property type="project" value="TreeGrafter"/>
</dbReference>
<dbReference type="CDD" id="cd12112">
    <property type="entry name" value="PHP_HisPPase_Chlorobi_like"/>
    <property type="match status" value="1"/>
</dbReference>
<dbReference type="Gene3D" id="3.20.20.140">
    <property type="entry name" value="Metal-dependent hydrolases"/>
    <property type="match status" value="1"/>
</dbReference>
<dbReference type="Proteomes" id="UP000266441">
    <property type="component" value="Unassembled WGS sequence"/>
</dbReference>
<gene>
    <name evidence="2" type="ORF">D1164_06815</name>
</gene>
<dbReference type="GO" id="GO:0004534">
    <property type="term" value="F:5'-3' RNA exonuclease activity"/>
    <property type="evidence" value="ECO:0007669"/>
    <property type="project" value="TreeGrafter"/>
</dbReference>
<dbReference type="SUPFAM" id="SSF89550">
    <property type="entry name" value="PHP domain-like"/>
    <property type="match status" value="1"/>
</dbReference>
<dbReference type="OrthoDB" id="9804333at2"/>
<name>A0A399D5F8_9BACT</name>
<keyword evidence="3" id="KW-1185">Reference proteome</keyword>
<dbReference type="PANTHER" id="PTHR42924">
    <property type="entry name" value="EXONUCLEASE"/>
    <property type="match status" value="1"/>
</dbReference>
<protein>
    <submittedName>
        <fullName evidence="2">Histidinol-phosphatase</fullName>
    </submittedName>
</protein>
<feature type="domain" description="Polymerase/histidinol phosphatase N-terminal" evidence="1">
    <location>
        <begin position="40"/>
        <end position="117"/>
    </location>
</feature>
<evidence type="ECO:0000259" key="1">
    <source>
        <dbReference type="SMART" id="SM00481"/>
    </source>
</evidence>
<dbReference type="EMBL" id="QWET01000004">
    <property type="protein sequence ID" value="RIH65971.1"/>
    <property type="molecule type" value="Genomic_DNA"/>
</dbReference>
<proteinExistence type="predicted"/>
<dbReference type="Pfam" id="PF02811">
    <property type="entry name" value="PHP"/>
    <property type="match status" value="1"/>
</dbReference>
<sequence>MRLKISVVVLLFFSVTLYSSGQSRKIIHIPDIPGYKTLKCDFHIHTVFSDGTVWPTVRVEEAWQEGLDAIAITDHIEYRPHSKDVVADHNRSYEIAEPLAKNRNILLVRGAEITRNMPPGHLNALFIRNANLLERDDVFEAIKEARDQGAFILWNHPGWKAQQPDSTLWWEEHTRLLQNDMLHGIEAFNYNEHYPEAIDWAREKNLSVFANSDIHEPVSMAYDLTRGFRPMTLVFARSRTEGGIKEALFSRRTAALYNNTLVGKAELLDPLFFASLKIYNQAGKLQLGETKKIGIENRSDLDYELELVQPGVGFDAPESVTLKAHRVTLLELNGNSEQIAGMNELKVFYKVKNLMVSSTENLVITFVFANN</sequence>
<accession>A0A399D5F8</accession>
<dbReference type="InterPro" id="IPR052018">
    <property type="entry name" value="PHP_domain"/>
</dbReference>
<dbReference type="InterPro" id="IPR032165">
    <property type="entry name" value="DUF5001"/>
</dbReference>
<dbReference type="InterPro" id="IPR003141">
    <property type="entry name" value="Pol/His_phosphatase_N"/>
</dbReference>
<dbReference type="Pfam" id="PF16392">
    <property type="entry name" value="DUF5001"/>
    <property type="match status" value="1"/>
</dbReference>